<name>A0AA38H700_9TREE</name>
<evidence type="ECO:0000313" key="4">
    <source>
        <dbReference type="Proteomes" id="UP001164286"/>
    </source>
</evidence>
<evidence type="ECO:0000256" key="2">
    <source>
        <dbReference type="SAM" id="Phobius"/>
    </source>
</evidence>
<keyword evidence="2" id="KW-1133">Transmembrane helix</keyword>
<keyword evidence="2" id="KW-0472">Membrane</keyword>
<reference evidence="3" key="1">
    <citation type="journal article" date="2022" name="G3 (Bethesda)">
        <title>High quality genome of the basidiomycete yeast Dioszegia hungarica PDD-24b-2 isolated from cloud water.</title>
        <authorList>
            <person name="Jarrige D."/>
            <person name="Haridas S."/>
            <person name="Bleykasten-Grosshans C."/>
            <person name="Joly M."/>
            <person name="Nadalig T."/>
            <person name="Sancelme M."/>
            <person name="Vuilleumier S."/>
            <person name="Grigoriev I.V."/>
            <person name="Amato P."/>
            <person name="Bringel F."/>
        </authorList>
    </citation>
    <scope>NUCLEOTIDE SEQUENCE</scope>
    <source>
        <strain evidence="3">PDD-24b-2</strain>
    </source>
</reference>
<dbReference type="Proteomes" id="UP001164286">
    <property type="component" value="Unassembled WGS sequence"/>
</dbReference>
<protein>
    <recommendedName>
        <fullName evidence="5">Transmembrane protein</fullName>
    </recommendedName>
</protein>
<gene>
    <name evidence="3" type="ORF">MKK02DRAFT_38642</name>
</gene>
<dbReference type="RefSeq" id="XP_052943748.1">
    <property type="nucleotide sequence ID" value="XM_053090203.1"/>
</dbReference>
<dbReference type="EMBL" id="JAKWFO010000008">
    <property type="protein sequence ID" value="KAI9633971.1"/>
    <property type="molecule type" value="Genomic_DNA"/>
</dbReference>
<feature type="region of interest" description="Disordered" evidence="1">
    <location>
        <begin position="126"/>
        <end position="186"/>
    </location>
</feature>
<evidence type="ECO:0000313" key="3">
    <source>
        <dbReference type="EMBL" id="KAI9633971.1"/>
    </source>
</evidence>
<feature type="compositionally biased region" description="Basic residues" evidence="1">
    <location>
        <begin position="176"/>
        <end position="186"/>
    </location>
</feature>
<dbReference type="GeneID" id="77729408"/>
<proteinExistence type="predicted"/>
<feature type="transmembrane region" description="Helical" evidence="2">
    <location>
        <begin position="64"/>
        <end position="81"/>
    </location>
</feature>
<evidence type="ECO:0000256" key="1">
    <source>
        <dbReference type="SAM" id="MobiDB-lite"/>
    </source>
</evidence>
<dbReference type="AlphaFoldDB" id="A0AA38H700"/>
<accession>A0AA38H700</accession>
<organism evidence="3 4">
    <name type="scientific">Dioszegia hungarica</name>
    <dbReference type="NCBI Taxonomy" id="4972"/>
    <lineage>
        <taxon>Eukaryota</taxon>
        <taxon>Fungi</taxon>
        <taxon>Dikarya</taxon>
        <taxon>Basidiomycota</taxon>
        <taxon>Agaricomycotina</taxon>
        <taxon>Tremellomycetes</taxon>
        <taxon>Tremellales</taxon>
        <taxon>Bulleribasidiaceae</taxon>
        <taxon>Dioszegia</taxon>
    </lineage>
</organism>
<keyword evidence="2" id="KW-0812">Transmembrane</keyword>
<keyword evidence="4" id="KW-1185">Reference proteome</keyword>
<feature type="compositionally biased region" description="Polar residues" evidence="1">
    <location>
        <begin position="1"/>
        <end position="14"/>
    </location>
</feature>
<sequence>MSSSARYQPIPSSDTDSHLPSDPSVPETNTSLDVDADDVDTHRPLRASVQAEFNRQPPAMWKRLLLLAVILGLGWFSFSVARPKPRVIYAQRYSEEFKYRPAASPIITETLKDGRLRIRGASLGGTGVREEDVPRSPAQIAHDTKVRVEEARKKAREKVRDARRAAKKVRDEARGKGKGKKAGREI</sequence>
<comment type="caution">
    <text evidence="3">The sequence shown here is derived from an EMBL/GenBank/DDBJ whole genome shotgun (WGS) entry which is preliminary data.</text>
</comment>
<feature type="compositionally biased region" description="Basic and acidic residues" evidence="1">
    <location>
        <begin position="142"/>
        <end position="175"/>
    </location>
</feature>
<evidence type="ECO:0008006" key="5">
    <source>
        <dbReference type="Google" id="ProtNLM"/>
    </source>
</evidence>
<feature type="region of interest" description="Disordered" evidence="1">
    <location>
        <begin position="1"/>
        <end position="39"/>
    </location>
</feature>